<gene>
    <name evidence="1" type="ORF">INS90_10225</name>
</gene>
<organism evidence="1 2">
    <name type="scientific">Trueperella pecoris</name>
    <dbReference type="NCBI Taxonomy" id="2733571"/>
    <lineage>
        <taxon>Bacteria</taxon>
        <taxon>Bacillati</taxon>
        <taxon>Actinomycetota</taxon>
        <taxon>Actinomycetes</taxon>
        <taxon>Actinomycetales</taxon>
        <taxon>Actinomycetaceae</taxon>
        <taxon>Trueperella</taxon>
    </lineage>
</organism>
<dbReference type="AlphaFoldDB" id="A0A7M1R2A5"/>
<evidence type="ECO:0000313" key="2">
    <source>
        <dbReference type="Proteomes" id="UP000594961"/>
    </source>
</evidence>
<evidence type="ECO:0000313" key="1">
    <source>
        <dbReference type="EMBL" id="QOR47605.1"/>
    </source>
</evidence>
<sequence>MRKLASAISKALPVLRHGAHFPQPLRTEAQAGQNAGTGEALVKGRRTKFRMPPFLGDGITRSRGTFNASFPIINPDMPLLYLTVEAIAQIRESHKGMPIWFDWQAPWFWERGGRLYAEVPFESPVRPEWLQRHWAERNKQNLNPYHFDQPEEQEDE</sequence>
<dbReference type="EMBL" id="CP063212">
    <property type="protein sequence ID" value="QOR47605.1"/>
    <property type="molecule type" value="Genomic_DNA"/>
</dbReference>
<dbReference type="RefSeq" id="WP_197552935.1">
    <property type="nucleotide sequence ID" value="NZ_CP063212.1"/>
</dbReference>
<proteinExistence type="predicted"/>
<name>A0A7M1R2A5_9ACTO</name>
<reference evidence="1 2" key="1">
    <citation type="submission" date="2020-10" db="EMBL/GenBank/DDBJ databases">
        <title>Trueperella pecoris sp. nov. isolated from bovine and porcine specimens.</title>
        <authorList>
            <person name="Schoenecker L."/>
            <person name="Schnydrig P."/>
            <person name="Brodard I."/>
            <person name="Thomann A."/>
            <person name="Hemphill A."/>
            <person name="Rodriguez-Campos S."/>
            <person name="Perreten V."/>
            <person name="Jores J."/>
            <person name="Kittl S."/>
        </authorList>
    </citation>
    <scope>NUCLEOTIDE SEQUENCE [LARGE SCALE GENOMIC DNA]</scope>
    <source>
        <strain evidence="1 2">19OD0592</strain>
    </source>
</reference>
<protein>
    <submittedName>
        <fullName evidence="1">Uncharacterized protein</fullName>
    </submittedName>
</protein>
<dbReference type="Proteomes" id="UP000594961">
    <property type="component" value="Chromosome"/>
</dbReference>
<accession>A0A7M1R2A5</accession>